<dbReference type="EMBL" id="JASNRB020000026">
    <property type="protein sequence ID" value="MFJ1471717.1"/>
    <property type="molecule type" value="Genomic_DNA"/>
</dbReference>
<gene>
    <name evidence="1" type="ORF">QPK29_028695</name>
</gene>
<proteinExistence type="predicted"/>
<name>A0ACC7MII6_9BURK</name>
<sequence>MKISPMFFSRTTIRLRHWISGSLVVLMAAHVHAAAVEPVWITHPDAKEVPVVLHLRQALQLDAPPPSLWVDVSADNRFILYVNGKRVASGPATSDLAHWRYKRTDIGPYLHAGANDIAAVVWNFSRPSGPMSQISARTGFYFKAEDAAFASLNSGPGWRVKLDSGHKSQSGMAVISRQVKKVYYVAAAPETIDAATAEWNWATGPLQGEWRTAVAAVDAGQPVPWRLGADPLPDMTYQQADSGKAVRTNLPGALAFPAQPVSVPAHTRARILIDQGTMIAGYPALSVAGGKGATIRMTYSEALYDAQGKKGQRDEVGDRMAKGLFDTLTADGEARTFEPLSWRVWRFVELDVETQASPLVLQGFAVHETGYPFQQRARFVSSDPVLNRIWDVGWRTARIDAHETYMDSAYWERLQYVGDTRLQALISYAVTNDDRLAANAIDAFGWSDKNGGLTEGAYPSRGTNVIAPFSLLWIAMMDDYYQRRPDRAVVVRNLPRARKVLAWYGQYLNPSNLLKRNPTWNFVDWVGQPSTDRDIFPSFDANGESCLTTLFYLGALQQMARMEQAVGDAGAGREDAARAEAITDALRSKCWSASRGLFADDPSLTRFSQHSNALAILYGVATPQEARSILPRITTASGIGAPEGITPTSYYFSWYLAQASVKAGRADSYMQFLQTWRDLLRLGFTTWPEEPGDTRSDTHAWSAHPTADLLEIVAGVAPAAPGYARARIAPQLGDLTSLDAVVPTPAGPVSVSYRVAGGKLFATIDRPAALPAVFSWRGRDYPLKRPRTTLRLNW</sequence>
<organism evidence="1 2">
    <name type="scientific">Massilia orientalis</name>
    <dbReference type="NCBI Taxonomy" id="3050128"/>
    <lineage>
        <taxon>Bacteria</taxon>
        <taxon>Pseudomonadati</taxon>
        <taxon>Pseudomonadota</taxon>
        <taxon>Betaproteobacteria</taxon>
        <taxon>Burkholderiales</taxon>
        <taxon>Oxalobacteraceae</taxon>
        <taxon>Telluria group</taxon>
        <taxon>Massilia</taxon>
    </lineage>
</organism>
<comment type="caution">
    <text evidence="1">The sequence shown here is derived from an EMBL/GenBank/DDBJ whole genome shotgun (WGS) entry which is preliminary data.</text>
</comment>
<reference evidence="1" key="1">
    <citation type="submission" date="2024-11" db="EMBL/GenBank/DDBJ databases">
        <title>Description of Massilia orientalis sp. nov., isolated from rhizosphere soil of Ageratina adenophora.</title>
        <authorList>
            <person name="Wang Y."/>
        </authorList>
    </citation>
    <scope>NUCLEOTIDE SEQUENCE</scope>
    <source>
        <strain evidence="1">YIM B02787</strain>
    </source>
</reference>
<keyword evidence="1" id="KW-0378">Hydrolase</keyword>
<protein>
    <submittedName>
        <fullName evidence="1">Family 78 glycoside hydrolase catalytic domain</fullName>
    </submittedName>
</protein>
<evidence type="ECO:0000313" key="2">
    <source>
        <dbReference type="Proteomes" id="UP001168096"/>
    </source>
</evidence>
<evidence type="ECO:0000313" key="1">
    <source>
        <dbReference type="EMBL" id="MFJ1471717.1"/>
    </source>
</evidence>
<dbReference type="Proteomes" id="UP001168096">
    <property type="component" value="Unassembled WGS sequence"/>
</dbReference>
<accession>A0ACC7MII6</accession>
<keyword evidence="2" id="KW-1185">Reference proteome</keyword>